<evidence type="ECO:0000256" key="1">
    <source>
        <dbReference type="SAM" id="MobiDB-lite"/>
    </source>
</evidence>
<evidence type="ECO:0000313" key="2">
    <source>
        <dbReference type="EMBL" id="PPQ97894.1"/>
    </source>
</evidence>
<dbReference type="InParanoid" id="A0A409Y4D0"/>
<protein>
    <submittedName>
        <fullName evidence="2">Uncharacterized protein</fullName>
    </submittedName>
</protein>
<keyword evidence="3" id="KW-1185">Reference proteome</keyword>
<sequence length="162" mass="17904">MQSPASPLQNTEAGWLVWRGGVTKGLKTEDASMGWPVRDRARSRGKSVQAQDARADSEPPIARVVSSPGRSMTIEKTEARPSCTGLRGGFGPPVTRHSSRCIASSAEMNLEEEGGREDHVQDWGRLVFRAERLVWVVLVCEGLKVVRYDEMTTCVQGIMSFW</sequence>
<comment type="caution">
    <text evidence="2">The sequence shown here is derived from an EMBL/GenBank/DDBJ whole genome shotgun (WGS) entry which is preliminary data.</text>
</comment>
<proteinExistence type="predicted"/>
<evidence type="ECO:0000313" key="3">
    <source>
        <dbReference type="Proteomes" id="UP000284706"/>
    </source>
</evidence>
<organism evidence="2 3">
    <name type="scientific">Gymnopilus dilepis</name>
    <dbReference type="NCBI Taxonomy" id="231916"/>
    <lineage>
        <taxon>Eukaryota</taxon>
        <taxon>Fungi</taxon>
        <taxon>Dikarya</taxon>
        <taxon>Basidiomycota</taxon>
        <taxon>Agaricomycotina</taxon>
        <taxon>Agaricomycetes</taxon>
        <taxon>Agaricomycetidae</taxon>
        <taxon>Agaricales</taxon>
        <taxon>Agaricineae</taxon>
        <taxon>Hymenogastraceae</taxon>
        <taxon>Gymnopilus</taxon>
    </lineage>
</organism>
<gene>
    <name evidence="2" type="ORF">CVT26_013068</name>
</gene>
<dbReference type="AlphaFoldDB" id="A0A409Y4D0"/>
<feature type="region of interest" description="Disordered" evidence="1">
    <location>
        <begin position="27"/>
        <end position="90"/>
    </location>
</feature>
<dbReference type="Proteomes" id="UP000284706">
    <property type="component" value="Unassembled WGS sequence"/>
</dbReference>
<dbReference type="EMBL" id="NHYE01001173">
    <property type="protein sequence ID" value="PPQ97894.1"/>
    <property type="molecule type" value="Genomic_DNA"/>
</dbReference>
<reference evidence="2 3" key="1">
    <citation type="journal article" date="2018" name="Evol. Lett.">
        <title>Horizontal gene cluster transfer increased hallucinogenic mushroom diversity.</title>
        <authorList>
            <person name="Reynolds H.T."/>
            <person name="Vijayakumar V."/>
            <person name="Gluck-Thaler E."/>
            <person name="Korotkin H.B."/>
            <person name="Matheny P.B."/>
            <person name="Slot J.C."/>
        </authorList>
    </citation>
    <scope>NUCLEOTIDE SEQUENCE [LARGE SCALE GENOMIC DNA]</scope>
    <source>
        <strain evidence="2 3">SRW20</strain>
    </source>
</reference>
<accession>A0A409Y4D0</accession>
<name>A0A409Y4D0_9AGAR</name>